<dbReference type="Proteomes" id="UP001205861">
    <property type="component" value="Unassembled WGS sequence"/>
</dbReference>
<accession>A0ABT2BI40</accession>
<organism evidence="1 2">
    <name type="scientific">Massilia solisilvae</name>
    <dbReference type="NCBI Taxonomy" id="1811225"/>
    <lineage>
        <taxon>Bacteria</taxon>
        <taxon>Pseudomonadati</taxon>
        <taxon>Pseudomonadota</taxon>
        <taxon>Betaproteobacteria</taxon>
        <taxon>Burkholderiales</taxon>
        <taxon>Oxalobacteraceae</taxon>
        <taxon>Telluria group</taxon>
        <taxon>Massilia</taxon>
    </lineage>
</organism>
<proteinExistence type="predicted"/>
<evidence type="ECO:0000313" key="1">
    <source>
        <dbReference type="EMBL" id="MCS0608120.1"/>
    </source>
</evidence>
<dbReference type="InterPro" id="IPR032556">
    <property type="entry name" value="DUF4936"/>
</dbReference>
<comment type="caution">
    <text evidence="1">The sequence shown here is derived from an EMBL/GenBank/DDBJ whole genome shotgun (WGS) entry which is preliminary data.</text>
</comment>
<dbReference type="Pfam" id="PF16290">
    <property type="entry name" value="DUF4936"/>
    <property type="match status" value="1"/>
</dbReference>
<name>A0ABT2BI40_9BURK</name>
<protein>
    <submittedName>
        <fullName evidence="1">DUF4936 family protein</fullName>
    </submittedName>
</protein>
<dbReference type="EMBL" id="JANUGV010000001">
    <property type="protein sequence ID" value="MCS0608120.1"/>
    <property type="molecule type" value="Genomic_DNA"/>
</dbReference>
<evidence type="ECO:0000313" key="2">
    <source>
        <dbReference type="Proteomes" id="UP001205861"/>
    </source>
</evidence>
<dbReference type="RefSeq" id="WP_258855788.1">
    <property type="nucleotide sequence ID" value="NZ_JANUGV010000001.1"/>
</dbReference>
<keyword evidence="2" id="KW-1185">Reference proteome</keyword>
<gene>
    <name evidence="1" type="ORF">NX773_08080</name>
</gene>
<reference evidence="1 2" key="1">
    <citation type="submission" date="2022-08" db="EMBL/GenBank/DDBJ databases">
        <title>Reclassification of Massilia species as members of the genera Telluria, Duganella, Pseudoduganella, Mokoshia gen. nov. and Zemynaea gen. nov. using orthogonal and non-orthogonal genome-based approaches.</title>
        <authorList>
            <person name="Bowman J.P."/>
        </authorList>
    </citation>
    <scope>NUCLEOTIDE SEQUENCE [LARGE SCALE GENOMIC DNA]</scope>
    <source>
        <strain evidence="1 2">JCM 31607</strain>
    </source>
</reference>
<sequence>MIDLYVYYKVRAENAARLEPVVRAMQARVEANLGVAGRLQRRPAECNGVQTWMEVYSSVTDEFAKSLEQAARDAGVHHLVEGGARHGEVFTDFTACA</sequence>